<proteinExistence type="predicted"/>
<reference evidence="2 3" key="1">
    <citation type="submission" date="2017-07" db="EMBL/GenBank/DDBJ databases">
        <title>A draft genome sequence of Komagataeibacter sp. T5K1.</title>
        <authorList>
            <person name="Skraban J."/>
            <person name="Cleenwerck I."/>
            <person name="Vandamme P."/>
            <person name="Trcek J."/>
        </authorList>
    </citation>
    <scope>NUCLEOTIDE SEQUENCE [LARGE SCALE GENOMIC DNA]</scope>
    <source>
        <strain evidence="2 3">T5K1</strain>
    </source>
</reference>
<dbReference type="RefSeq" id="WP_110531798.1">
    <property type="nucleotide sequence ID" value="NZ_NOXG01000024.1"/>
</dbReference>
<dbReference type="Pfam" id="PF05050">
    <property type="entry name" value="Methyltransf_21"/>
    <property type="match status" value="1"/>
</dbReference>
<dbReference type="PANTHER" id="PTHR34203">
    <property type="entry name" value="METHYLTRANSFERASE, FKBM FAMILY PROTEIN"/>
    <property type="match status" value="1"/>
</dbReference>
<feature type="domain" description="Methyltransferase FkbM" evidence="1">
    <location>
        <begin position="81"/>
        <end position="242"/>
    </location>
</feature>
<evidence type="ECO:0000313" key="3">
    <source>
        <dbReference type="Proteomes" id="UP000247609"/>
    </source>
</evidence>
<name>A0A318QC15_9PROT</name>
<dbReference type="InterPro" id="IPR029063">
    <property type="entry name" value="SAM-dependent_MTases_sf"/>
</dbReference>
<dbReference type="PANTHER" id="PTHR34203:SF15">
    <property type="entry name" value="SLL1173 PROTEIN"/>
    <property type="match status" value="1"/>
</dbReference>
<dbReference type="AlphaFoldDB" id="A0A318QC15"/>
<protein>
    <recommendedName>
        <fullName evidence="1">Methyltransferase FkbM domain-containing protein</fullName>
    </recommendedName>
</protein>
<dbReference type="SUPFAM" id="SSF53335">
    <property type="entry name" value="S-adenosyl-L-methionine-dependent methyltransferases"/>
    <property type="match status" value="1"/>
</dbReference>
<gene>
    <name evidence="2" type="ORF">CFR71_12930</name>
</gene>
<sequence length="284" mass="32220">MKIDRARIVGKINFLINRIRDRPPVYLGDDTLLLYTPYGFYIYLDGRDDSLTPHIINNGVWEAGISRYIDASLNPGDTFVDIGANNGFHSLLAAKRVGPGGCVVAFEPQARLCTLMQRSLRANVMADRLFIQRQALGDTTGMVQLGKMAYMSGSASLLSNQQIVEHEEVPIDRLDSALEQLSHAIGRKVVPNLVKMDAEGVEYRIWCGMRDMVRDLRHIRIVTEFSPISYRHQGMDVVGFLHEFHDHGLRIQIINRKGELRDFDIRHAEMLAQAERQFDLVLSK</sequence>
<dbReference type="InterPro" id="IPR052514">
    <property type="entry name" value="SAM-dependent_MTase"/>
</dbReference>
<dbReference type="EMBL" id="NOXG01000024">
    <property type="protein sequence ID" value="PYD74762.1"/>
    <property type="molecule type" value="Genomic_DNA"/>
</dbReference>
<evidence type="ECO:0000259" key="1">
    <source>
        <dbReference type="Pfam" id="PF05050"/>
    </source>
</evidence>
<dbReference type="Gene3D" id="3.40.50.150">
    <property type="entry name" value="Vaccinia Virus protein VP39"/>
    <property type="match status" value="1"/>
</dbReference>
<accession>A0A318QC15</accession>
<evidence type="ECO:0000313" key="2">
    <source>
        <dbReference type="EMBL" id="PYD74762.1"/>
    </source>
</evidence>
<comment type="caution">
    <text evidence="2">The sequence shown here is derived from an EMBL/GenBank/DDBJ whole genome shotgun (WGS) entry which is preliminary data.</text>
</comment>
<organism evidence="2 3">
    <name type="scientific">Novacetimonas pomaceti</name>
    <dbReference type="NCBI Taxonomy" id="2021998"/>
    <lineage>
        <taxon>Bacteria</taxon>
        <taxon>Pseudomonadati</taxon>
        <taxon>Pseudomonadota</taxon>
        <taxon>Alphaproteobacteria</taxon>
        <taxon>Acetobacterales</taxon>
        <taxon>Acetobacteraceae</taxon>
        <taxon>Novacetimonas</taxon>
    </lineage>
</organism>
<dbReference type="Proteomes" id="UP000247609">
    <property type="component" value="Unassembled WGS sequence"/>
</dbReference>
<dbReference type="NCBIfam" id="TIGR01444">
    <property type="entry name" value="fkbM_fam"/>
    <property type="match status" value="1"/>
</dbReference>
<dbReference type="InterPro" id="IPR006342">
    <property type="entry name" value="FkbM_mtfrase"/>
</dbReference>